<dbReference type="EMBL" id="CP024769">
    <property type="protein sequence ID" value="QGY31703.1"/>
    <property type="molecule type" value="Genomic_DNA"/>
</dbReference>
<proteinExistence type="predicted"/>
<name>A0A6B9G7F3_PANCY</name>
<dbReference type="AlphaFoldDB" id="A0A6B9G7F3"/>
<accession>A0A6B9G7F3</accession>
<dbReference type="RefSeq" id="WP_208717598.1">
    <property type="nucleotide sequence ID" value="NZ_CP024769.1"/>
</dbReference>
<protein>
    <submittedName>
        <fullName evidence="1">Uncharacterized protein</fullName>
    </submittedName>
</protein>
<keyword evidence="1" id="KW-0614">Plasmid</keyword>
<sequence length="455" mass="52011">MNTVPSTSTNPVVSPLLSAAEQPVAQVSENVATITNSTESLTSFERILKQTFPDEILLKIVRGLHPTRQVNHPWQNFMPEPYSRLLDCSATQTNAENAQTLLDMLTEIPNEWQQDAINAISENFIKRIQHFDTFIVFIYFILSDKKSDGNSMGGIILNLIECIGRLSVFDMTFRSEKKLLPENLANFENHCINKTITQLRREQIIINLDTKLQQAKNLLFFHKVRESHWDINNACGENKNTPLKERIKKASELAGTRLITLVLKISQKREALLATQCNSDRMEQRLNESRIALAEIITSINKKIKTFNDNQSHHARLINRHSFEILSDLIEKNIDKMPDDIRKKIQLKLASSIGELPKQQRHTALYALIQSKNSNPLVLSVLIDMTRDDFYQYTGDAIRLIANKIKMHFDNESDLLPVISVLKKLNNMEPPNIWWQNIHILPTGCQELLRGAAGD</sequence>
<organism evidence="1 2">
    <name type="scientific">Pantoea cypripedii</name>
    <name type="common">Pectobacterium cypripedii</name>
    <name type="synonym">Erwinia cypripedii</name>
    <dbReference type="NCBI Taxonomy" id="55209"/>
    <lineage>
        <taxon>Bacteria</taxon>
        <taxon>Pseudomonadati</taxon>
        <taxon>Pseudomonadota</taxon>
        <taxon>Gammaproteobacteria</taxon>
        <taxon>Enterobacterales</taxon>
        <taxon>Erwiniaceae</taxon>
        <taxon>Pantoea</taxon>
    </lineage>
</organism>
<evidence type="ECO:0000313" key="1">
    <source>
        <dbReference type="EMBL" id="QGY31703.1"/>
    </source>
</evidence>
<evidence type="ECO:0000313" key="2">
    <source>
        <dbReference type="Proteomes" id="UP000502005"/>
    </source>
</evidence>
<geneLocation type="plasmid" evidence="2">
    <name>pne1a</name>
</geneLocation>
<dbReference type="Proteomes" id="UP000502005">
    <property type="component" value="Plasmid pNE1A"/>
</dbReference>
<reference evidence="1 2" key="1">
    <citation type="submission" date="2017-11" db="EMBL/GenBank/DDBJ databases">
        <title>Genome sequence of Pantoea cypripedii NE1.</title>
        <authorList>
            <person name="Nascimento F.X."/>
        </authorList>
    </citation>
    <scope>NUCLEOTIDE SEQUENCE [LARGE SCALE GENOMIC DNA]</scope>
    <source>
        <strain evidence="1 2">NE1</strain>
        <plasmid evidence="2">pne1a</plasmid>
    </source>
</reference>
<gene>
    <name evidence="1" type="ORF">CUN67_22230</name>
</gene>